<dbReference type="Pfam" id="PF13585">
    <property type="entry name" value="CHU_C"/>
    <property type="match status" value="1"/>
</dbReference>
<sequence>GPFTFNTLVPPPVCGGTFTDGGGTAANYNNNADQTVTICPQNVGEVVTVTFTSFNVEATNDGLYVFNGNSTSAPQIASPNPAGAVPGGLAGAYWGTTSPGTVTSSSPDGCLTFRFRSNDTTTAAGWVANVTCAAPPACPAPFSLAPTVVLGTSATFNWTAGGTETQWHIIAVPCGSPAPNAATTGFTVANTRPFQLTGLSGLTCYDVYVRAVCSGTDLSNWAGPASITTQVAPPACGGVFSDPGGNANYANNTDSTVTICPVNAGDVVTVNFTLFATEANWDGLYVFNGPTITSPQIASTNGAGNVPGGLPGSFWGTLTGVNLPSFTSTDPSGCLTFRFRSDGSVTGAGWLANVVCAPPPTCPNPNTLVASAVTSNSATLTWNNPNTATTWNVIALPCGSPAPTAATTGFTVTTTNPHVFTGLTPDTCYDLYVQAVCPGNDLSNWVGPRTITTQIAPPQCGGIFTDPAGATANYANGTDYTVTICPTIPGEQVTVTFTEFNTEANWDGLYVFDGNSITAQQLASTNGAGNVPGGLPGSYWGNLTGANLPGPFTASSANGCLTFRFRSDGSVNAPGWIANVTCAPPPTCPKPSNVIVSNATTTTAQISWTEIGTATQWEVLILPAGSPVPTAASTGVVTTSNPYTATGLNPATQYVVYVRSLCSPSDISLWSNVRAFNTVIANDECINATVTPVNTTNTCTVFSSGSLIGATASAQPNTCGGTDDDDVWFSFTATSTTHTINLNNITGGTTDLFHVLYSGTCGALTQIYCSDPNNSIANNLTPGQTYYVRIYSWTATPNQTSSFQVCIGTPTPPPSCITNTPAGNTCATATPICNLNGYCGNTSASYTSDSWPELTAEFCGSLENNSFLSFVASETTISFDVWVTSSEDNNGIQIMVFGAANCGSGPVTEYTCWSPGNVPAGSTTITATGLTVGQTYYIMIDGFAGDVCDYVIASNSGIQAPVEITTSTNTTTPTICLGQTATLNASGGNGVFTWSTPSGSLSSTTGSSVVFTPPGIGTFDITATSTAGNVNCPQSASSTQTITVVDYFVPNFNPVSNFCAGTTAPTLPSTSTNGVTGTWSPAVVSNVEGTTTYTFTPDVTFCANPTTLSITVDPGITPTFVTPAPICPGSPAPVLPTTSGNGITGTWNPATVSNTATGTYEFTPDPGQCASNVTLTVTVLPSCDFGSYANAVWLTNCETSNFFNTQGTGTDIIGPTQNVFPNSDLGTYVQNSGSLKLRGAEVKTFKSATANVCSARLFYRIYPVSGTPGTFTSIDLPFFDDCTIDSDSNGSVDTFPTGGPCNIRDQKWQRVLSDAQSPIDLTTFPPGDYNVEVYYELTGDVNSPSQCDDTQLINNGGANFIATYTIQSQPVYASTNPTTCGGSDGTITISGLAPNTSYNVGYTFALPNPPTSYTADNSGVIVITGLTAGTYSNFVVSVNGCILPNATPIVLVNPTPPTVSVSNVTVCATSPATVTAIPSGNSTYSYVWTVPTGATDPGNVSTFDATISGTYTVTITDTVTNCVGNTATAQVTINPVQTPLFDSIAPLCLNATAPVLSTTSTNGITGTWNPATINTSVAGQGIYEFTPDAGQCAATVSITVVVNSTPTPVVSITQQATCTTPTGTITITAPVSSTGTVANDLFISEVTDSNAGSLSYVELYNATANPINLGTYSIQTASNGNTTYGFTLPLNNVNLAPGATYVIALGNDNFCPSTPGADGSLAAQSSGTGSVNFSNGGHDHIGLFNGTTLVDSWGVFGSDNWAPTSIIGTEGASFRRLNTVTLPNTTYNNADWTVVDFAGNGVANCSNNDYSGIGNFTPATSGQYEYAVDNGAYQTNPVFAGLTPGQHTVIVRDVVTGCVSEVVTITIDTPQLLPAVTGITYTSPVCANAVSTLTPNTSIAGFTTGGQYTADSPNLSIDATTGVINVAASQPGTYNVTYTITQNTANCQEGGSTTVQVIINAQPTVTVSSATICEGQTATVTATPGDASTYSYVWTVPAGVTDPGNVASFTTTVAGTYSVIISNTSTTCTSNSASGTVTVNPLPTVTVNSATVCQGQSATITATPGDGNTYSYAWTVPSGVTNPGNVSSFTATVAGTYSVVITNTATSCSSSSASGTLTVNALPTVTVTGETICSGSTADVTATPGVAGSYTYVWTVPAGATNPGNVANFSTTVAGTYSVTITDTTTGCTSTSASGTVVFVPSFNFTIDAGCNGDEYVLEVQAINNTFDIGGASFDWVWINGSTSTPVGANQATFNVTDYLNSTTQVEELPLTFGVTVTNAEGCTQFNTVVLTSIYCDIQKGISPNGDGLNDFFDLEQKNVKQLSIYNRYGTKVYSRANYTNQWYGQSDNDNELPDGTYYYVIEFNNGQSTKTGWIYINREVK</sequence>
<dbReference type="InterPro" id="IPR013783">
    <property type="entry name" value="Ig-like_fold"/>
</dbReference>
<dbReference type="SUPFAM" id="SSF74853">
    <property type="entry name" value="Lamin A/C globular tail domain"/>
    <property type="match status" value="1"/>
</dbReference>
<proteinExistence type="predicted"/>
<dbReference type="PROSITE" id="PS51841">
    <property type="entry name" value="LTD"/>
    <property type="match status" value="1"/>
</dbReference>
<feature type="domain" description="Fibronectin type-III" evidence="5">
    <location>
        <begin position="140"/>
        <end position="232"/>
    </location>
</feature>
<dbReference type="Gene3D" id="2.60.120.380">
    <property type="match status" value="1"/>
</dbReference>
<dbReference type="Pfam" id="PF00932">
    <property type="entry name" value="LTD"/>
    <property type="match status" value="1"/>
</dbReference>
<organism evidence="7 8">
    <name type="scientific">Flavobacterium fontis</name>
    <dbReference type="NCBI Taxonomy" id="1124188"/>
    <lineage>
        <taxon>Bacteria</taxon>
        <taxon>Pseudomonadati</taxon>
        <taxon>Bacteroidota</taxon>
        <taxon>Flavobacteriia</taxon>
        <taxon>Flavobacteriales</taxon>
        <taxon>Flavobacteriaceae</taxon>
        <taxon>Flavobacterium</taxon>
    </lineage>
</organism>
<dbReference type="InterPro" id="IPR036116">
    <property type="entry name" value="FN3_sf"/>
</dbReference>
<dbReference type="PANTHER" id="PTHR46708:SF2">
    <property type="entry name" value="FIBRONECTIN TYPE-III DOMAIN-CONTAINING PROTEIN"/>
    <property type="match status" value="1"/>
</dbReference>
<dbReference type="Gene3D" id="2.60.40.1220">
    <property type="match status" value="2"/>
</dbReference>
<keyword evidence="2" id="KW-0677">Repeat</keyword>
<evidence type="ECO:0000313" key="8">
    <source>
        <dbReference type="Proteomes" id="UP000184147"/>
    </source>
</evidence>
<dbReference type="PROSITE" id="PS50853">
    <property type="entry name" value="FN3"/>
    <property type="match status" value="3"/>
</dbReference>
<evidence type="ECO:0000256" key="2">
    <source>
        <dbReference type="ARBA" id="ARBA00022737"/>
    </source>
</evidence>
<keyword evidence="3" id="KW-1015">Disulfide bond</keyword>
<feature type="domain" description="Fibronectin type-III" evidence="5">
    <location>
        <begin position="364"/>
        <end position="456"/>
    </location>
</feature>
<gene>
    <name evidence="7" type="ORF">SAMN05444377_1031</name>
</gene>
<dbReference type="Gene3D" id="2.60.120.290">
    <property type="entry name" value="Spermadhesin, CUB domain"/>
    <property type="match status" value="3"/>
</dbReference>
<dbReference type="SUPFAM" id="SSF49854">
    <property type="entry name" value="Spermadhesin, CUB domain"/>
    <property type="match status" value="3"/>
</dbReference>
<dbReference type="InterPro" id="IPR036415">
    <property type="entry name" value="Lamin_tail_dom_sf"/>
</dbReference>
<dbReference type="Gene3D" id="2.60.40.10">
    <property type="entry name" value="Immunoglobulins"/>
    <property type="match status" value="5"/>
</dbReference>
<dbReference type="STRING" id="1124188.SAMN05444377_1031"/>
<accession>A0A1M4Y7P2</accession>
<dbReference type="InterPro" id="IPR050991">
    <property type="entry name" value="ECM_Regulatory_Proteins"/>
</dbReference>
<feature type="domain" description="Fibronectin type-III" evidence="5">
    <location>
        <begin position="590"/>
        <end position="681"/>
    </location>
</feature>
<feature type="non-terminal residue" evidence="7">
    <location>
        <position position="1"/>
    </location>
</feature>
<dbReference type="PANTHER" id="PTHR46708">
    <property type="entry name" value="TENASCIN"/>
    <property type="match status" value="1"/>
</dbReference>
<dbReference type="InterPro" id="IPR001322">
    <property type="entry name" value="Lamin_tail_dom"/>
</dbReference>
<dbReference type="CDD" id="cd00041">
    <property type="entry name" value="CUB"/>
    <property type="match status" value="3"/>
</dbReference>
<dbReference type="PROSITE" id="PS01180">
    <property type="entry name" value="CUB"/>
    <property type="match status" value="1"/>
</dbReference>
<feature type="domain" description="CUB" evidence="4">
    <location>
        <begin position="460"/>
        <end position="583"/>
    </location>
</feature>
<dbReference type="Pfam" id="PF00041">
    <property type="entry name" value="fn3"/>
    <property type="match status" value="1"/>
</dbReference>
<evidence type="ECO:0000259" key="6">
    <source>
        <dbReference type="PROSITE" id="PS51841"/>
    </source>
</evidence>
<dbReference type="SUPFAM" id="SSF49299">
    <property type="entry name" value="PKD domain"/>
    <property type="match status" value="2"/>
</dbReference>
<evidence type="ECO:0000259" key="4">
    <source>
        <dbReference type="PROSITE" id="PS01180"/>
    </source>
</evidence>
<dbReference type="InterPro" id="IPR035986">
    <property type="entry name" value="PKD_dom_sf"/>
</dbReference>
<dbReference type="Proteomes" id="UP000184147">
    <property type="component" value="Unassembled WGS sequence"/>
</dbReference>
<evidence type="ECO:0000256" key="1">
    <source>
        <dbReference type="ARBA" id="ARBA00022729"/>
    </source>
</evidence>
<dbReference type="OrthoDB" id="608579at2"/>
<reference evidence="7 8" key="1">
    <citation type="submission" date="2016-11" db="EMBL/GenBank/DDBJ databases">
        <authorList>
            <person name="Jaros S."/>
            <person name="Januszkiewicz K."/>
            <person name="Wedrychowicz H."/>
        </authorList>
    </citation>
    <scope>NUCLEOTIDE SEQUENCE [LARGE SCALE GENOMIC DNA]</scope>
    <source>
        <strain evidence="7 8">DSM 25660</strain>
    </source>
</reference>
<evidence type="ECO:0000313" key="7">
    <source>
        <dbReference type="EMBL" id="SHF01593.1"/>
    </source>
</evidence>
<dbReference type="InterPro" id="IPR026341">
    <property type="entry name" value="T9SS_type_B"/>
</dbReference>
<name>A0A1M4Y7P2_9FLAO</name>
<evidence type="ECO:0000259" key="5">
    <source>
        <dbReference type="PROSITE" id="PS50853"/>
    </source>
</evidence>
<keyword evidence="8" id="KW-1185">Reference proteome</keyword>
<dbReference type="InterPro" id="IPR014755">
    <property type="entry name" value="Cu-Rt/internalin_Ig-like"/>
</dbReference>
<dbReference type="EMBL" id="FQVQ01000003">
    <property type="protein sequence ID" value="SHF01593.1"/>
    <property type="molecule type" value="Genomic_DNA"/>
</dbReference>
<dbReference type="InterPro" id="IPR003961">
    <property type="entry name" value="FN3_dom"/>
</dbReference>
<dbReference type="InterPro" id="IPR056600">
    <property type="entry name" value="GBD_T9SS_assoc"/>
</dbReference>
<dbReference type="CDD" id="cd00063">
    <property type="entry name" value="FN3"/>
    <property type="match status" value="1"/>
</dbReference>
<keyword evidence="1" id="KW-0732">Signal</keyword>
<evidence type="ECO:0000256" key="3">
    <source>
        <dbReference type="ARBA" id="ARBA00023157"/>
    </source>
</evidence>
<dbReference type="SUPFAM" id="SSF49265">
    <property type="entry name" value="Fibronectin type III"/>
    <property type="match status" value="2"/>
</dbReference>
<dbReference type="SMART" id="SM00060">
    <property type="entry name" value="FN3"/>
    <property type="match status" value="4"/>
</dbReference>
<dbReference type="InterPro" id="IPR000859">
    <property type="entry name" value="CUB_dom"/>
</dbReference>
<dbReference type="InterPro" id="IPR035914">
    <property type="entry name" value="Sperma_CUB_dom_sf"/>
</dbReference>
<dbReference type="Pfam" id="PF23759">
    <property type="entry name" value="GBD_T9SS_assoc"/>
    <property type="match status" value="1"/>
</dbReference>
<dbReference type="NCBIfam" id="TIGR04131">
    <property type="entry name" value="Bac_Flav_CTERM"/>
    <property type="match status" value="1"/>
</dbReference>
<feature type="domain" description="LTD" evidence="6">
    <location>
        <begin position="1625"/>
        <end position="1779"/>
    </location>
</feature>
<dbReference type="SMART" id="SM00042">
    <property type="entry name" value="CUB"/>
    <property type="match status" value="2"/>
</dbReference>
<protein>
    <submittedName>
        <fullName evidence="7">Gliding motility-associated C-terminal domain-containing protein</fullName>
    </submittedName>
</protein>